<organism evidence="6 7">
    <name type="scientific">Bifidobacterium stellenboschense</name>
    <dbReference type="NCBI Taxonomy" id="762211"/>
    <lineage>
        <taxon>Bacteria</taxon>
        <taxon>Bacillati</taxon>
        <taxon>Actinomycetota</taxon>
        <taxon>Actinomycetes</taxon>
        <taxon>Bifidobacteriales</taxon>
        <taxon>Bifidobacteriaceae</taxon>
        <taxon>Bifidobacterium</taxon>
    </lineage>
</organism>
<keyword evidence="4" id="KW-1133">Transmembrane helix</keyword>
<accession>A0A087D967</accession>
<evidence type="ECO:0000256" key="3">
    <source>
        <dbReference type="ARBA" id="ARBA00022840"/>
    </source>
</evidence>
<dbReference type="CDD" id="cd03230">
    <property type="entry name" value="ABC_DR_subfamily_A"/>
    <property type="match status" value="1"/>
</dbReference>
<keyword evidence="6" id="KW-0378">Hydrolase</keyword>
<evidence type="ECO:0000313" key="7">
    <source>
        <dbReference type="Proteomes" id="UP000029004"/>
    </source>
</evidence>
<dbReference type="InterPro" id="IPR027417">
    <property type="entry name" value="P-loop_NTPase"/>
</dbReference>
<dbReference type="Pfam" id="PF00005">
    <property type="entry name" value="ABC_tran"/>
    <property type="match status" value="1"/>
</dbReference>
<dbReference type="Gene3D" id="3.40.50.300">
    <property type="entry name" value="P-loop containing nucleotide triphosphate hydrolases"/>
    <property type="match status" value="1"/>
</dbReference>
<dbReference type="SUPFAM" id="SSF52540">
    <property type="entry name" value="P-loop containing nucleoside triphosphate hydrolases"/>
    <property type="match status" value="1"/>
</dbReference>
<comment type="caution">
    <text evidence="6">The sequence shown here is derived from an EMBL/GenBank/DDBJ whole genome shotgun (WGS) entry which is preliminary data.</text>
</comment>
<evidence type="ECO:0000256" key="1">
    <source>
        <dbReference type="ARBA" id="ARBA00022448"/>
    </source>
</evidence>
<dbReference type="SMART" id="SM00382">
    <property type="entry name" value="AAA"/>
    <property type="match status" value="1"/>
</dbReference>
<keyword evidence="4" id="KW-0472">Membrane</keyword>
<feature type="domain" description="ABC transporter" evidence="5">
    <location>
        <begin position="203"/>
        <end position="434"/>
    </location>
</feature>
<proteinExistence type="predicted"/>
<dbReference type="Proteomes" id="UP000029004">
    <property type="component" value="Unassembled WGS sequence"/>
</dbReference>
<dbReference type="EC" id="3.6.3.36" evidence="6"/>
<keyword evidence="7" id="KW-1185">Reference proteome</keyword>
<evidence type="ECO:0000313" key="6">
    <source>
        <dbReference type="EMBL" id="KFI92067.1"/>
    </source>
</evidence>
<reference evidence="6 7" key="1">
    <citation type="submission" date="2014-03" db="EMBL/GenBank/DDBJ databases">
        <title>Genomics of Bifidobacteria.</title>
        <authorList>
            <person name="Ventura M."/>
            <person name="Milani C."/>
            <person name="Lugli G.A."/>
        </authorList>
    </citation>
    <scope>NUCLEOTIDE SEQUENCE [LARGE SCALE GENOMIC DNA]</scope>
    <source>
        <strain evidence="6 7">DSM 23968</strain>
    </source>
</reference>
<protein>
    <submittedName>
        <fullName evidence="6">ATP-binding protein of ABC transporter system</fullName>
        <ecNumber evidence="6">3.6.3.36</ecNumber>
    </submittedName>
</protein>
<dbReference type="GO" id="GO:0005524">
    <property type="term" value="F:ATP binding"/>
    <property type="evidence" value="ECO:0007669"/>
    <property type="project" value="UniProtKB-KW"/>
</dbReference>
<dbReference type="eggNOG" id="COG1131">
    <property type="taxonomic scope" value="Bacteria"/>
</dbReference>
<keyword evidence="2" id="KW-0547">Nucleotide-binding</keyword>
<keyword evidence="3 6" id="KW-0067">ATP-binding</keyword>
<feature type="transmembrane region" description="Helical" evidence="4">
    <location>
        <begin position="109"/>
        <end position="131"/>
    </location>
</feature>
<dbReference type="InterPro" id="IPR051782">
    <property type="entry name" value="ABC_Transporter_VariousFunc"/>
</dbReference>
<name>A0A087D967_9BIFI</name>
<dbReference type="PROSITE" id="PS50893">
    <property type="entry name" value="ABC_TRANSPORTER_2"/>
    <property type="match status" value="1"/>
</dbReference>
<evidence type="ECO:0000256" key="2">
    <source>
        <dbReference type="ARBA" id="ARBA00022741"/>
    </source>
</evidence>
<dbReference type="GO" id="GO:0016887">
    <property type="term" value="F:ATP hydrolysis activity"/>
    <property type="evidence" value="ECO:0007669"/>
    <property type="project" value="InterPro"/>
</dbReference>
<evidence type="ECO:0000259" key="5">
    <source>
        <dbReference type="PROSITE" id="PS50893"/>
    </source>
</evidence>
<feature type="transmembrane region" description="Helical" evidence="4">
    <location>
        <begin position="68"/>
        <end position="89"/>
    </location>
</feature>
<dbReference type="InterPro" id="IPR003439">
    <property type="entry name" value="ABC_transporter-like_ATP-bd"/>
</dbReference>
<dbReference type="EMBL" id="JGZP01000031">
    <property type="protein sequence ID" value="KFI92067.1"/>
    <property type="molecule type" value="Genomic_DNA"/>
</dbReference>
<gene>
    <name evidence="6" type="ORF">BSTEL_2011</name>
</gene>
<dbReference type="STRING" id="762211.BSTEL_2011"/>
<dbReference type="PANTHER" id="PTHR42939:SF1">
    <property type="entry name" value="ABC TRANSPORTER ATP-BINDING PROTEIN ALBC-RELATED"/>
    <property type="match status" value="1"/>
</dbReference>
<feature type="transmembrane region" description="Helical" evidence="4">
    <location>
        <begin position="151"/>
        <end position="170"/>
    </location>
</feature>
<keyword evidence="1" id="KW-0813">Transport</keyword>
<dbReference type="AlphaFoldDB" id="A0A087D967"/>
<dbReference type="InterPro" id="IPR003593">
    <property type="entry name" value="AAA+_ATPase"/>
</dbReference>
<keyword evidence="4" id="KW-0812">Transmembrane</keyword>
<feature type="transmembrane region" description="Helical" evidence="4">
    <location>
        <begin position="39"/>
        <end position="56"/>
    </location>
</feature>
<evidence type="ECO:0000256" key="4">
    <source>
        <dbReference type="SAM" id="Phobius"/>
    </source>
</evidence>
<dbReference type="PANTHER" id="PTHR42939">
    <property type="entry name" value="ABC TRANSPORTER ATP-BINDING PROTEIN ALBC-RELATED"/>
    <property type="match status" value="1"/>
</dbReference>
<sequence>MVGVSIPKIVIHHHSIIEAYMHAVFYKNLIQFRHDPTKLFVIGLTVICSATIIALIAGTDLTARLASPLYQCAFAIIGVGLAPLIVDAFRDDAAEGVITAIRASGQTTWRYPMAQLVTALLPPAVLSLLLATVPTSLVPSLRPLAEGGQGVAAALTPLPIVAATYLYQLVSHGKAIFMTTNTLDHGIADDASDAAVPTAPLAIRVRDLTFGYKRNKPVLEHVDLDVPAGQSLGILGYNGAGKTTLFSLITGLLRPWHGSATINADVFHSMRDVFQLTESGNLAMNMTIRENLRFHAMLYATRDDPHPIDLEHLDTLPMVRAFELQDHLDKKAKELSTGLRKRAGLMAGLLLDPKLILLDEPTNAVDPITRQLLIDLMRQLKADGRTILTITHDLDYCRQVADRVVVLDDKRIVRDCMVADFADEDAFRNAVTLGRERDHVDFGLHMNPASGKESR</sequence>